<dbReference type="InterPro" id="IPR011989">
    <property type="entry name" value="ARM-like"/>
</dbReference>
<organism evidence="1 2">
    <name type="scientific">Algoriphagus aestuariicola</name>
    <dbReference type="NCBI Taxonomy" id="1852016"/>
    <lineage>
        <taxon>Bacteria</taxon>
        <taxon>Pseudomonadati</taxon>
        <taxon>Bacteroidota</taxon>
        <taxon>Cytophagia</taxon>
        <taxon>Cytophagales</taxon>
        <taxon>Cyclobacteriaceae</taxon>
        <taxon>Algoriphagus</taxon>
    </lineage>
</organism>
<evidence type="ECO:0000313" key="1">
    <source>
        <dbReference type="EMBL" id="MBN7801974.1"/>
    </source>
</evidence>
<dbReference type="EMBL" id="JAFKCW010000003">
    <property type="protein sequence ID" value="MBN7801974.1"/>
    <property type="molecule type" value="Genomic_DNA"/>
</dbReference>
<dbReference type="RefSeq" id="WP_206569981.1">
    <property type="nucleotide sequence ID" value="NZ_JAFKCW010000003.1"/>
</dbReference>
<dbReference type="InterPro" id="IPR016024">
    <property type="entry name" value="ARM-type_fold"/>
</dbReference>
<dbReference type="Gene3D" id="1.25.10.10">
    <property type="entry name" value="Leucine-rich Repeat Variant"/>
    <property type="match status" value="1"/>
</dbReference>
<accession>A0ABS3BWA3</accession>
<protein>
    <recommendedName>
        <fullName evidence="3">HEAT repeat domain-containing protein</fullName>
    </recommendedName>
</protein>
<dbReference type="Proteomes" id="UP000664698">
    <property type="component" value="Unassembled WGS sequence"/>
</dbReference>
<comment type="caution">
    <text evidence="1">The sequence shown here is derived from an EMBL/GenBank/DDBJ whole genome shotgun (WGS) entry which is preliminary data.</text>
</comment>
<proteinExistence type="predicted"/>
<evidence type="ECO:0000313" key="2">
    <source>
        <dbReference type="Proteomes" id="UP000664698"/>
    </source>
</evidence>
<name>A0ABS3BWA3_9BACT</name>
<gene>
    <name evidence="1" type="ORF">J0A67_13960</name>
</gene>
<dbReference type="SUPFAM" id="SSF48371">
    <property type="entry name" value="ARM repeat"/>
    <property type="match status" value="1"/>
</dbReference>
<reference evidence="1 2" key="1">
    <citation type="submission" date="2021-03" db="EMBL/GenBank/DDBJ databases">
        <title>novel species isolated from a fishpond in China.</title>
        <authorList>
            <person name="Lu H."/>
            <person name="Cai Z."/>
        </authorList>
    </citation>
    <scope>NUCLEOTIDE SEQUENCE [LARGE SCALE GENOMIC DNA]</scope>
    <source>
        <strain evidence="1 2">JCM 31546</strain>
    </source>
</reference>
<evidence type="ECO:0008006" key="3">
    <source>
        <dbReference type="Google" id="ProtNLM"/>
    </source>
</evidence>
<sequence length="181" mass="21270">MEIEKLKLDIHSGDSGKILESVDMLFKIGEVESIDYLLGLLDHPNSAIRDAVALTFRRNRFNDAVDPLLNSIKKKENKGCNGTMAYALETLDCSLRLKDLFDILFDDNSYETRCHILRILDEQIFEFTEEDLLEIEFKWYKLRDSWNDFNKIDEQNPRDFDLDRDLIQCFVDGYLVYLGNR</sequence>
<keyword evidence="2" id="KW-1185">Reference proteome</keyword>